<keyword evidence="14" id="KW-0449">Lipoprotein</keyword>
<evidence type="ECO:0000256" key="11">
    <source>
        <dbReference type="ARBA" id="ARBA00022842"/>
    </source>
</evidence>
<evidence type="ECO:0000256" key="17">
    <source>
        <dbReference type="ARBA" id="ARBA00060485"/>
    </source>
</evidence>
<dbReference type="PIRSF" id="PIRSF006268">
    <property type="entry name" value="ApbE"/>
    <property type="match status" value="1"/>
</dbReference>
<evidence type="ECO:0000256" key="7">
    <source>
        <dbReference type="ARBA" id="ARBA00022679"/>
    </source>
</evidence>
<feature type="binding site" evidence="20">
    <location>
        <position position="193"/>
    </location>
    <ligand>
        <name>Mg(2+)</name>
        <dbReference type="ChEBI" id="CHEBI:18420"/>
    </ligand>
</feature>
<feature type="binding site" evidence="19">
    <location>
        <begin position="130"/>
        <end position="132"/>
    </location>
    <ligand>
        <name>FAD</name>
        <dbReference type="ChEBI" id="CHEBI:57692"/>
    </ligand>
</feature>
<evidence type="ECO:0000256" key="20">
    <source>
        <dbReference type="PIRSR" id="PIRSR006268-2"/>
    </source>
</evidence>
<evidence type="ECO:0000256" key="12">
    <source>
        <dbReference type="ARBA" id="ARBA00023136"/>
    </source>
</evidence>
<dbReference type="Gene3D" id="3.10.520.10">
    <property type="entry name" value="ApbE-like domains"/>
    <property type="match status" value="1"/>
</dbReference>
<dbReference type="AlphaFoldDB" id="A0A6G7VBL8"/>
<keyword evidence="6 18" id="KW-0285">Flavoprotein</keyword>
<keyword evidence="5" id="KW-0997">Cell inner membrane</keyword>
<comment type="catalytic activity">
    <reaction evidence="16 18">
        <text>L-threonyl-[protein] + FAD = FMN-L-threonyl-[protein] + AMP + H(+)</text>
        <dbReference type="Rhea" id="RHEA:36847"/>
        <dbReference type="Rhea" id="RHEA-COMP:11060"/>
        <dbReference type="Rhea" id="RHEA-COMP:11061"/>
        <dbReference type="ChEBI" id="CHEBI:15378"/>
        <dbReference type="ChEBI" id="CHEBI:30013"/>
        <dbReference type="ChEBI" id="CHEBI:57692"/>
        <dbReference type="ChEBI" id="CHEBI:74257"/>
        <dbReference type="ChEBI" id="CHEBI:456215"/>
        <dbReference type="EC" id="2.7.1.180"/>
    </reaction>
</comment>
<evidence type="ECO:0000256" key="10">
    <source>
        <dbReference type="ARBA" id="ARBA00022827"/>
    </source>
</evidence>
<proteinExistence type="inferred from homology"/>
<sequence>MSQLVHLCHLDTSPFHHLSRAIGWICCLGLVLLVLGCSREPRPIELIGLTMGTYYSVKIARLPAGIRQEALAPQLERLLAAVNAEISTYDPGSELSRLNANPSTDWIAVSPNLYAAIAEGQRIAALTDGAFDITIGPLVNLWGFGPERRSPKPPTEAEIQVARERVGYRKLALRSDPPAVRKARGDLYLDLSALGEGYGAERIAAWLESQGVRDYLVAIAGTIRAKGLNLEGRPWQVAIEEPLADRRAVHRIIPLSDLAISTSGDYRNFFEHEGKRYSHEIDPATGAPVERRLGSVTVIGKNAMKIDGLATALMVLGEEQGFELAEREGIAAYFILRTAQGFATRASSAFRAYLERPSR</sequence>
<keyword evidence="8 18" id="KW-0479">Metal-binding</keyword>
<evidence type="ECO:0000313" key="22">
    <source>
        <dbReference type="Proteomes" id="UP000502699"/>
    </source>
</evidence>
<organism evidence="21 22">
    <name type="scientific">Caldichromatium japonicum</name>
    <dbReference type="NCBI Taxonomy" id="2699430"/>
    <lineage>
        <taxon>Bacteria</taxon>
        <taxon>Pseudomonadati</taxon>
        <taxon>Pseudomonadota</taxon>
        <taxon>Gammaproteobacteria</taxon>
        <taxon>Chromatiales</taxon>
        <taxon>Chromatiaceae</taxon>
        <taxon>Caldichromatium</taxon>
    </lineage>
</organism>
<dbReference type="Proteomes" id="UP000502699">
    <property type="component" value="Chromosome"/>
</dbReference>
<keyword evidence="9" id="KW-0732">Signal</keyword>
<evidence type="ECO:0000256" key="3">
    <source>
        <dbReference type="ARBA" id="ARBA00016337"/>
    </source>
</evidence>
<keyword evidence="4" id="KW-1003">Cell membrane</keyword>
<protein>
    <recommendedName>
        <fullName evidence="3 18">FAD:protein FMN transferase</fullName>
        <ecNumber evidence="2 18">2.7.1.180</ecNumber>
    </recommendedName>
    <alternativeName>
        <fullName evidence="15 18">Flavin transferase</fullName>
    </alternativeName>
</protein>
<dbReference type="RefSeq" id="WP_166270034.1">
    <property type="nucleotide sequence ID" value="NZ_CP048029.1"/>
</dbReference>
<name>A0A6G7VBL8_9GAMM</name>
<feature type="binding site" evidence="19">
    <location>
        <position position="89"/>
    </location>
    <ligand>
        <name>FAD</name>
        <dbReference type="ChEBI" id="CHEBI:57692"/>
    </ligand>
</feature>
<accession>A0A6G7VBL8</accession>
<dbReference type="SUPFAM" id="SSF143631">
    <property type="entry name" value="ApbE-like"/>
    <property type="match status" value="1"/>
</dbReference>
<evidence type="ECO:0000256" key="6">
    <source>
        <dbReference type="ARBA" id="ARBA00022630"/>
    </source>
</evidence>
<evidence type="ECO:0000256" key="13">
    <source>
        <dbReference type="ARBA" id="ARBA00023139"/>
    </source>
</evidence>
<dbReference type="GO" id="GO:0046872">
    <property type="term" value="F:metal ion binding"/>
    <property type="evidence" value="ECO:0007669"/>
    <property type="project" value="UniProtKB-UniRule"/>
</dbReference>
<evidence type="ECO:0000256" key="14">
    <source>
        <dbReference type="ARBA" id="ARBA00023288"/>
    </source>
</evidence>
<gene>
    <name evidence="21" type="ORF">GWK36_03845</name>
</gene>
<feature type="binding site" evidence="19">
    <location>
        <position position="51"/>
    </location>
    <ligand>
        <name>FAD</name>
        <dbReference type="ChEBI" id="CHEBI:57692"/>
    </ligand>
</feature>
<keyword evidence="11 18" id="KW-0460">Magnesium</keyword>
<evidence type="ECO:0000256" key="18">
    <source>
        <dbReference type="PIRNR" id="PIRNR006268"/>
    </source>
</evidence>
<dbReference type="FunFam" id="3.10.520.10:FF:000001">
    <property type="entry name" value="FAD:protein FMN transferase"/>
    <property type="match status" value="1"/>
</dbReference>
<dbReference type="InterPro" id="IPR003374">
    <property type="entry name" value="ApbE-like_sf"/>
</dbReference>
<dbReference type="PANTHER" id="PTHR30040">
    <property type="entry name" value="THIAMINE BIOSYNTHESIS LIPOPROTEIN APBE"/>
    <property type="match status" value="1"/>
</dbReference>
<evidence type="ECO:0000256" key="2">
    <source>
        <dbReference type="ARBA" id="ARBA00011955"/>
    </source>
</evidence>
<keyword evidence="7 18" id="KW-0808">Transferase</keyword>
<comment type="subcellular location">
    <subcellularLocation>
        <location evidence="17">Cell inner membrane</location>
        <topology evidence="17">Lipid-anchor</topology>
        <orientation evidence="17">Periplasmic side</orientation>
    </subcellularLocation>
</comment>
<evidence type="ECO:0000256" key="4">
    <source>
        <dbReference type="ARBA" id="ARBA00022475"/>
    </source>
</evidence>
<evidence type="ECO:0000256" key="15">
    <source>
        <dbReference type="ARBA" id="ARBA00031306"/>
    </source>
</evidence>
<keyword evidence="12" id="KW-0472">Membrane</keyword>
<feature type="binding site" evidence="20">
    <location>
        <position position="311"/>
    </location>
    <ligand>
        <name>Mg(2+)</name>
        <dbReference type="ChEBI" id="CHEBI:18420"/>
    </ligand>
</feature>
<keyword evidence="10 18" id="KW-0274">FAD</keyword>
<dbReference type="PANTHER" id="PTHR30040:SF2">
    <property type="entry name" value="FAD:PROTEIN FMN TRANSFERASE"/>
    <property type="match status" value="1"/>
</dbReference>
<evidence type="ECO:0000256" key="5">
    <source>
        <dbReference type="ARBA" id="ARBA00022519"/>
    </source>
</evidence>
<dbReference type="Pfam" id="PF02424">
    <property type="entry name" value="ApbE"/>
    <property type="match status" value="1"/>
</dbReference>
<dbReference type="EC" id="2.7.1.180" evidence="2 18"/>
<evidence type="ECO:0000256" key="19">
    <source>
        <dbReference type="PIRSR" id="PIRSR006268-1"/>
    </source>
</evidence>
<dbReference type="InterPro" id="IPR024932">
    <property type="entry name" value="ApbE"/>
</dbReference>
<evidence type="ECO:0000256" key="8">
    <source>
        <dbReference type="ARBA" id="ARBA00022723"/>
    </source>
</evidence>
<keyword evidence="13" id="KW-0564">Palmitate</keyword>
<reference evidence="22" key="1">
    <citation type="submission" date="2020-01" db="EMBL/GenBank/DDBJ databases">
        <title>Caldichromatium gen. nov., sp. nov., a thermophilic purple sulfur bacterium member of the family Chromatiaceae isolated from Nakabusa hot spring, Japan.</title>
        <authorList>
            <person name="Saini M.K."/>
            <person name="Hanada S."/>
            <person name="Tank M."/>
        </authorList>
    </citation>
    <scope>NUCLEOTIDE SEQUENCE [LARGE SCALE GENOMIC DNA]</scope>
    <source>
        <strain evidence="22">No.7</strain>
    </source>
</reference>
<evidence type="ECO:0000313" key="21">
    <source>
        <dbReference type="EMBL" id="QIK37266.1"/>
    </source>
</evidence>
<evidence type="ECO:0000256" key="1">
    <source>
        <dbReference type="ARBA" id="ARBA00008282"/>
    </source>
</evidence>
<dbReference type="KEGG" id="cjap:GWK36_03845"/>
<dbReference type="EMBL" id="CP048029">
    <property type="protein sequence ID" value="QIK37266.1"/>
    <property type="molecule type" value="Genomic_DNA"/>
</dbReference>
<evidence type="ECO:0000256" key="9">
    <source>
        <dbReference type="ARBA" id="ARBA00022729"/>
    </source>
</evidence>
<comment type="cofactor">
    <cofactor evidence="20">
        <name>Mg(2+)</name>
        <dbReference type="ChEBI" id="CHEBI:18420"/>
    </cofactor>
    <cofactor evidence="20">
        <name>Mn(2+)</name>
        <dbReference type="ChEBI" id="CHEBI:29035"/>
    </cofactor>
    <text evidence="20">Magnesium. Can also use manganese.</text>
</comment>
<keyword evidence="22" id="KW-1185">Reference proteome</keyword>
<evidence type="ECO:0000256" key="16">
    <source>
        <dbReference type="ARBA" id="ARBA00048540"/>
    </source>
</evidence>
<feature type="binding site" evidence="19">
    <location>
        <position position="190"/>
    </location>
    <ligand>
        <name>FAD</name>
        <dbReference type="ChEBI" id="CHEBI:57692"/>
    </ligand>
</feature>
<dbReference type="GO" id="GO:0005886">
    <property type="term" value="C:plasma membrane"/>
    <property type="evidence" value="ECO:0007669"/>
    <property type="project" value="UniProtKB-SubCell"/>
</dbReference>
<feature type="binding site" evidence="19">
    <location>
        <position position="281"/>
    </location>
    <ligand>
        <name>FAD</name>
        <dbReference type="ChEBI" id="CHEBI:57692"/>
    </ligand>
</feature>
<comment type="similarity">
    <text evidence="1 18">Belongs to the ApbE family.</text>
</comment>
<dbReference type="GO" id="GO:0016740">
    <property type="term" value="F:transferase activity"/>
    <property type="evidence" value="ECO:0007669"/>
    <property type="project" value="UniProtKB-UniRule"/>
</dbReference>
<feature type="binding site" evidence="19">
    <location>
        <position position="196"/>
    </location>
    <ligand>
        <name>FAD</name>
        <dbReference type="ChEBI" id="CHEBI:57692"/>
    </ligand>
</feature>
<feature type="binding site" evidence="20">
    <location>
        <position position="307"/>
    </location>
    <ligand>
        <name>Mg(2+)</name>
        <dbReference type="ChEBI" id="CHEBI:18420"/>
    </ligand>
</feature>